<feature type="compositionally biased region" description="Gly residues" evidence="8">
    <location>
        <begin position="247"/>
        <end position="256"/>
    </location>
</feature>
<dbReference type="RefSeq" id="XP_019012807.1">
    <property type="nucleotide sequence ID" value="XM_019154067.1"/>
</dbReference>
<dbReference type="Gene3D" id="3.30.70.330">
    <property type="match status" value="1"/>
</dbReference>
<dbReference type="PANTHER" id="PTHR23236">
    <property type="entry name" value="EUKARYOTIC TRANSLATION INITIATION FACTOR 4B/4H"/>
    <property type="match status" value="1"/>
</dbReference>
<dbReference type="InterPro" id="IPR012677">
    <property type="entry name" value="Nucleotide-bd_a/b_plait_sf"/>
</dbReference>
<evidence type="ECO:0000256" key="8">
    <source>
        <dbReference type="SAM" id="MobiDB-lite"/>
    </source>
</evidence>
<dbReference type="CDD" id="cd12400">
    <property type="entry name" value="RRM_Nop6"/>
    <property type="match status" value="1"/>
</dbReference>
<dbReference type="OrthoDB" id="167718at2759"/>
<evidence type="ECO:0000256" key="2">
    <source>
        <dbReference type="ARBA" id="ARBA00004604"/>
    </source>
</evidence>
<feature type="compositionally biased region" description="Basic and acidic residues" evidence="8">
    <location>
        <begin position="58"/>
        <end position="73"/>
    </location>
</feature>
<feature type="region of interest" description="Disordered" evidence="8">
    <location>
        <begin position="1"/>
        <end position="114"/>
    </location>
</feature>
<reference evidence="10" key="1">
    <citation type="submission" date="2013-07" db="EMBL/GenBank/DDBJ databases">
        <title>The Genome Sequence of Cryptococcus pinus CBS10737.</title>
        <authorList>
            <consortium name="The Broad Institute Genome Sequencing Platform"/>
            <person name="Cuomo C."/>
            <person name="Litvintseva A."/>
            <person name="Chen Y."/>
            <person name="Heitman J."/>
            <person name="Sun S."/>
            <person name="Springer D."/>
            <person name="Dromer F."/>
            <person name="Young S.K."/>
            <person name="Zeng Q."/>
            <person name="Gargeya S."/>
            <person name="Fitzgerald M."/>
            <person name="Abouelleil A."/>
            <person name="Alvarado L."/>
            <person name="Berlin A.M."/>
            <person name="Chapman S.B."/>
            <person name="Dewar J."/>
            <person name="Goldberg J."/>
            <person name="Griggs A."/>
            <person name="Gujja S."/>
            <person name="Hansen M."/>
            <person name="Howarth C."/>
            <person name="Imamovic A."/>
            <person name="Larimer J."/>
            <person name="McCowan C."/>
            <person name="Murphy C."/>
            <person name="Pearson M."/>
            <person name="Priest M."/>
            <person name="Roberts A."/>
            <person name="Saif S."/>
            <person name="Shea T."/>
            <person name="Sykes S."/>
            <person name="Wortman J."/>
            <person name="Nusbaum C."/>
            <person name="Birren B."/>
        </authorList>
    </citation>
    <scope>NUCLEOTIDE SEQUENCE [LARGE SCALE GENOMIC DNA]</scope>
    <source>
        <strain evidence="10">CBS 10737</strain>
    </source>
</reference>
<dbReference type="InterPro" id="IPR000504">
    <property type="entry name" value="RRM_dom"/>
</dbReference>
<dbReference type="AlphaFoldDB" id="A0A1B9I7S5"/>
<accession>A0A1B9I7S5</accession>
<feature type="region of interest" description="Disordered" evidence="8">
    <location>
        <begin position="201"/>
        <end position="360"/>
    </location>
</feature>
<name>A0A1B9I7S5_9TREE</name>
<protein>
    <recommendedName>
        <fullName evidence="4">Nucleolar protein 12</fullName>
    </recommendedName>
</protein>
<feature type="compositionally biased region" description="Basic residues" evidence="8">
    <location>
        <begin position="262"/>
        <end position="273"/>
    </location>
</feature>
<dbReference type="FunFam" id="3.30.70.330:FF:000376">
    <property type="entry name" value="Putative RNA binding protein"/>
    <property type="match status" value="1"/>
</dbReference>
<dbReference type="InterPro" id="IPR035979">
    <property type="entry name" value="RBD_domain_sf"/>
</dbReference>
<feature type="compositionally biased region" description="Polar residues" evidence="8">
    <location>
        <begin position="334"/>
        <end position="343"/>
    </location>
</feature>
<dbReference type="GO" id="GO:0019843">
    <property type="term" value="F:rRNA binding"/>
    <property type="evidence" value="ECO:0007669"/>
    <property type="project" value="TreeGrafter"/>
</dbReference>
<dbReference type="SUPFAM" id="SSF54928">
    <property type="entry name" value="RNA-binding domain, RBD"/>
    <property type="match status" value="1"/>
</dbReference>
<dbReference type="EMBL" id="KV700115">
    <property type="protein sequence ID" value="OCF51588.1"/>
    <property type="molecule type" value="Genomic_DNA"/>
</dbReference>
<evidence type="ECO:0000256" key="6">
    <source>
        <dbReference type="ARBA" id="ARBA00023242"/>
    </source>
</evidence>
<keyword evidence="6" id="KW-0539">Nucleus</keyword>
<proteinExistence type="inferred from homology"/>
<dbReference type="GO" id="GO:0000463">
    <property type="term" value="P:maturation of LSU-rRNA from tricistronic rRNA transcript (SSU-rRNA, 5.8S rRNA, LSU-rRNA)"/>
    <property type="evidence" value="ECO:0007669"/>
    <property type="project" value="TreeGrafter"/>
</dbReference>
<gene>
    <name evidence="10" type="ORF">I206_02303</name>
    <name evidence="11" type="ORF">I206_104765</name>
</gene>
<reference evidence="10" key="3">
    <citation type="submission" date="2016-07" db="EMBL/GenBank/DDBJ databases">
        <title>Evolution of pathogenesis and genome organization in the Tremellales.</title>
        <authorList>
            <person name="Cuomo C."/>
            <person name="Litvintseva A."/>
            <person name="Heitman J."/>
            <person name="Chen Y."/>
            <person name="Sun S."/>
            <person name="Springer D."/>
            <person name="Dromer F."/>
            <person name="Young S."/>
            <person name="Zeng Q."/>
            <person name="Chapman S."/>
            <person name="Gujja S."/>
            <person name="Saif S."/>
            <person name="Birren B."/>
        </authorList>
    </citation>
    <scope>NUCLEOTIDE SEQUENCE</scope>
    <source>
        <strain evidence="10">CBS 10737</strain>
    </source>
</reference>
<evidence type="ECO:0000313" key="11">
    <source>
        <dbReference type="EMBL" id="WWC70813.1"/>
    </source>
</evidence>
<evidence type="ECO:0000313" key="10">
    <source>
        <dbReference type="EMBL" id="OCF51588.1"/>
    </source>
</evidence>
<reference evidence="11" key="4">
    <citation type="submission" date="2024-02" db="EMBL/GenBank/DDBJ databases">
        <title>Comparative genomics of Cryptococcus and Kwoniella reveals pathogenesis evolution and contrasting modes of karyotype evolution via chromosome fusion or intercentromeric recombination.</title>
        <authorList>
            <person name="Coelho M.A."/>
            <person name="David-Palma M."/>
            <person name="Shea T."/>
            <person name="Bowers K."/>
            <person name="McGinley-Smith S."/>
            <person name="Mohammad A.W."/>
            <person name="Gnirke A."/>
            <person name="Yurkov A.M."/>
            <person name="Nowrousian M."/>
            <person name="Sun S."/>
            <person name="Cuomo C.A."/>
            <person name="Heitman J."/>
        </authorList>
    </citation>
    <scope>NUCLEOTIDE SEQUENCE</scope>
    <source>
        <strain evidence="11">CBS 10737</strain>
    </source>
</reference>
<dbReference type="GO" id="GO:0005730">
    <property type="term" value="C:nucleolus"/>
    <property type="evidence" value="ECO:0007669"/>
    <property type="project" value="UniProtKB-SubCell"/>
</dbReference>
<evidence type="ECO:0000259" key="9">
    <source>
        <dbReference type="PROSITE" id="PS50102"/>
    </source>
</evidence>
<dbReference type="GeneID" id="30170672"/>
<evidence type="ECO:0000256" key="4">
    <source>
        <dbReference type="ARBA" id="ARBA00015520"/>
    </source>
</evidence>
<feature type="compositionally biased region" description="Basic and acidic residues" evidence="8">
    <location>
        <begin position="208"/>
        <end position="238"/>
    </location>
</feature>
<comment type="function">
    <text evidence="1">Involved in pre-25S rRNA processing.</text>
</comment>
<dbReference type="SMART" id="SM00360">
    <property type="entry name" value="RRM"/>
    <property type="match status" value="1"/>
</dbReference>
<evidence type="ECO:0000256" key="5">
    <source>
        <dbReference type="ARBA" id="ARBA00022884"/>
    </source>
</evidence>
<evidence type="ECO:0000256" key="3">
    <source>
        <dbReference type="ARBA" id="ARBA00007077"/>
    </source>
</evidence>
<feature type="compositionally biased region" description="Polar residues" evidence="8">
    <location>
        <begin position="304"/>
        <end position="320"/>
    </location>
</feature>
<evidence type="ECO:0000256" key="7">
    <source>
        <dbReference type="PROSITE-ProRule" id="PRU00176"/>
    </source>
</evidence>
<comment type="subcellular location">
    <subcellularLocation>
        <location evidence="2">Nucleus</location>
        <location evidence="2">Nucleolus</location>
    </subcellularLocation>
</comment>
<keyword evidence="12" id="KW-1185">Reference proteome</keyword>
<comment type="similarity">
    <text evidence="3">Belongs to the RRM RBM34 family.</text>
</comment>
<sequence length="360" mass="39306">MSSTLTKKQQKLAAFRNKQKAKKAGGNDVEQPDLPEQDLIDENENDNIPEENATVTVKSKEKKTEKTNQKEVTIDVQGEGAANVEAEGSKKLDKGKKRKTAWDDEEEGDKKKTKKDIKQRFILFVGNLSFKTTKEEVQEHFKEALGQLPSVRLLTTKATPENPKTKSRGIAFLELPNSTLMQAALKLHHSNLKGRTINVELTAGGGGKSEDRKRKINERNERVGVQREKRAEREKEEGGGEEPQAGEGVGGEGGEQNDGKTRVRGGRRVKSKAKSGDESAPPNKRPRSDPSDPNAPLSGWASRQAGTVSAAPSRSFNSARPPNGRNAGGRDQSRNSGNGSNPKFQKKKWTPTGANAQPVS</sequence>
<dbReference type="InterPro" id="IPR034228">
    <property type="entry name" value="Nop6_RRM"/>
</dbReference>
<organism evidence="10">
    <name type="scientific">Kwoniella pini CBS 10737</name>
    <dbReference type="NCBI Taxonomy" id="1296096"/>
    <lineage>
        <taxon>Eukaryota</taxon>
        <taxon>Fungi</taxon>
        <taxon>Dikarya</taxon>
        <taxon>Basidiomycota</taxon>
        <taxon>Agaricomycotina</taxon>
        <taxon>Tremellomycetes</taxon>
        <taxon>Tremellales</taxon>
        <taxon>Cryptococcaceae</taxon>
        <taxon>Kwoniella</taxon>
    </lineage>
</organism>
<dbReference type="KEGG" id="kpin:30170672"/>
<feature type="domain" description="RRM" evidence="9">
    <location>
        <begin position="121"/>
        <end position="204"/>
    </location>
</feature>
<evidence type="ECO:0000256" key="1">
    <source>
        <dbReference type="ARBA" id="ARBA00002475"/>
    </source>
</evidence>
<dbReference type="Proteomes" id="UP000094020">
    <property type="component" value="Chromosome 6"/>
</dbReference>
<feature type="compositionally biased region" description="Acidic residues" evidence="8">
    <location>
        <begin position="30"/>
        <end position="49"/>
    </location>
</feature>
<keyword evidence="5 7" id="KW-0694">RNA-binding</keyword>
<reference evidence="11" key="2">
    <citation type="submission" date="2013-07" db="EMBL/GenBank/DDBJ databases">
        <authorList>
            <consortium name="The Broad Institute Genome Sequencing Platform"/>
            <person name="Cuomo C."/>
            <person name="Litvintseva A."/>
            <person name="Chen Y."/>
            <person name="Heitman J."/>
            <person name="Sun S."/>
            <person name="Springer D."/>
            <person name="Dromer F."/>
            <person name="Young S.K."/>
            <person name="Zeng Q."/>
            <person name="Gargeya S."/>
            <person name="Fitzgerald M."/>
            <person name="Abouelleil A."/>
            <person name="Alvarado L."/>
            <person name="Berlin A.M."/>
            <person name="Chapman S.B."/>
            <person name="Dewar J."/>
            <person name="Goldberg J."/>
            <person name="Griggs A."/>
            <person name="Gujja S."/>
            <person name="Hansen M."/>
            <person name="Howarth C."/>
            <person name="Imamovic A."/>
            <person name="Larimer J."/>
            <person name="McCowan C."/>
            <person name="Murphy C."/>
            <person name="Pearson M."/>
            <person name="Priest M."/>
            <person name="Roberts A."/>
            <person name="Saif S."/>
            <person name="Shea T."/>
            <person name="Sykes S."/>
            <person name="Wortman J."/>
            <person name="Nusbaum C."/>
            <person name="Birren B."/>
        </authorList>
    </citation>
    <scope>NUCLEOTIDE SEQUENCE</scope>
    <source>
        <strain evidence="11">CBS 10737</strain>
    </source>
</reference>
<dbReference type="PROSITE" id="PS50102">
    <property type="entry name" value="RRM"/>
    <property type="match status" value="1"/>
</dbReference>
<dbReference type="EMBL" id="CP144524">
    <property type="protein sequence ID" value="WWC70813.1"/>
    <property type="molecule type" value="Genomic_DNA"/>
</dbReference>
<dbReference type="Pfam" id="PF00076">
    <property type="entry name" value="RRM_1"/>
    <property type="match status" value="1"/>
</dbReference>
<evidence type="ECO:0000313" key="12">
    <source>
        <dbReference type="Proteomes" id="UP000094020"/>
    </source>
</evidence>
<dbReference type="PANTHER" id="PTHR23236:SF25">
    <property type="entry name" value="RNA-BINDING PROTEIN 34"/>
    <property type="match status" value="1"/>
</dbReference>
<dbReference type="STRING" id="1296096.A0A1B9I7S5"/>